<dbReference type="PANTHER" id="PTHR43139">
    <property type="entry name" value="SI:DKEY-122A22.2"/>
    <property type="match status" value="1"/>
</dbReference>
<dbReference type="Gene3D" id="3.40.50.1820">
    <property type="entry name" value="alpha/beta hydrolase"/>
    <property type="match status" value="1"/>
</dbReference>
<name>A0A7G6WW54_9ACTN</name>
<sequence length="336" mass="36792">MRRHPPSRDPGVRRTGWDSCPTARNQASSDQHVASRPSLARDRVSVKGIFVSERQESCIVNGIELRVRYVPGGAPCIVFVSGLGGPGEEWDGVLERLPAGLSTFVYDRAGCGSSGPVDAATAADEAQPIQWGAEQLFELLNKAGVPAPWVLVGHSIGGLIVDAFARLWPDLISGLVLVDASDPLLHTALDEDKPVLVDGREGEVWCISYPPTLENFEPGPQQHIETVVIGSAIWRVLPVKEREKYRPLSLIEMDHRCAISCWRSGGPAIWWYRISRVTLCTRTHRSSWPSRPECGRGQGRCGAAGPGCRTSQRRDGPGERGGRRIHRMERDGASNR</sequence>
<dbReference type="EMBL" id="CP043661">
    <property type="protein sequence ID" value="QNE18219.1"/>
    <property type="molecule type" value="Genomic_DNA"/>
</dbReference>
<evidence type="ECO:0000259" key="2">
    <source>
        <dbReference type="Pfam" id="PF12697"/>
    </source>
</evidence>
<accession>A0A7G6WW54</accession>
<dbReference type="AlphaFoldDB" id="A0A7G6WW54"/>
<keyword evidence="4" id="KW-1185">Reference proteome</keyword>
<dbReference type="SUPFAM" id="SSF53474">
    <property type="entry name" value="alpha/beta-Hydrolases"/>
    <property type="match status" value="1"/>
</dbReference>
<reference evidence="3 4" key="2">
    <citation type="journal article" date="2020" name="Microbiol. Resour. Announc.">
        <title>Antarctic desert soil bacteria exhibit high novel natural product potential, evaluated through long-read genome sequencing and comparative genomics.</title>
        <authorList>
            <person name="Benaud N."/>
            <person name="Edwards R.J."/>
            <person name="Amos T.G."/>
            <person name="D'Agostino P.M."/>
            <person name="Gutierrez-Chavez C."/>
            <person name="Montgomery K."/>
            <person name="Nicetic I."/>
            <person name="Ferrari B.C."/>
        </authorList>
    </citation>
    <scope>NUCLEOTIDE SEQUENCE [LARGE SCALE GENOMIC DNA]</scope>
    <source>
        <strain evidence="3 4">SPB151</strain>
    </source>
</reference>
<feature type="compositionally biased region" description="Basic and acidic residues" evidence="1">
    <location>
        <begin position="312"/>
        <end position="336"/>
    </location>
</feature>
<dbReference type="PANTHER" id="PTHR43139:SF52">
    <property type="entry name" value="SI:DKEY-122A22.2"/>
    <property type="match status" value="1"/>
</dbReference>
<evidence type="ECO:0000313" key="4">
    <source>
        <dbReference type="Proteomes" id="UP000515563"/>
    </source>
</evidence>
<dbReference type="Proteomes" id="UP000515563">
    <property type="component" value="Chromosome"/>
</dbReference>
<evidence type="ECO:0000313" key="3">
    <source>
        <dbReference type="EMBL" id="QNE18219.1"/>
    </source>
</evidence>
<gene>
    <name evidence="3" type="ORF">F1D05_10320</name>
</gene>
<dbReference type="InterPro" id="IPR000073">
    <property type="entry name" value="AB_hydrolase_1"/>
</dbReference>
<feature type="compositionally biased region" description="Basic and acidic residues" evidence="1">
    <location>
        <begin position="1"/>
        <end position="16"/>
    </location>
</feature>
<dbReference type="KEGG" id="kqi:F1D05_10320"/>
<keyword evidence="3" id="KW-0378">Hydrolase</keyword>
<feature type="compositionally biased region" description="Polar residues" evidence="1">
    <location>
        <begin position="22"/>
        <end position="32"/>
    </location>
</feature>
<protein>
    <submittedName>
        <fullName evidence="3">Alpha/beta hydrolase</fullName>
    </submittedName>
</protein>
<reference evidence="4" key="1">
    <citation type="submission" date="2019-09" db="EMBL/GenBank/DDBJ databases">
        <title>Antimicrobial potential of Antarctic Bacteria.</title>
        <authorList>
            <person name="Benaud N."/>
            <person name="Edwards R.J."/>
            <person name="Ferrari B.C."/>
        </authorList>
    </citation>
    <scope>NUCLEOTIDE SEQUENCE [LARGE SCALE GENOMIC DNA]</scope>
    <source>
        <strain evidence="4">SPB151</strain>
    </source>
</reference>
<dbReference type="InterPro" id="IPR052370">
    <property type="entry name" value="Meta-cleavage_hydrolase"/>
</dbReference>
<feature type="domain" description="AB hydrolase-1" evidence="2">
    <location>
        <begin position="77"/>
        <end position="186"/>
    </location>
</feature>
<feature type="compositionally biased region" description="Gly residues" evidence="1">
    <location>
        <begin position="296"/>
        <end position="305"/>
    </location>
</feature>
<evidence type="ECO:0000256" key="1">
    <source>
        <dbReference type="SAM" id="MobiDB-lite"/>
    </source>
</evidence>
<feature type="region of interest" description="Disordered" evidence="1">
    <location>
        <begin position="1"/>
        <end position="39"/>
    </location>
</feature>
<proteinExistence type="predicted"/>
<organism evidence="3 4">
    <name type="scientific">Kribbella qitaiheensis</name>
    <dbReference type="NCBI Taxonomy" id="1544730"/>
    <lineage>
        <taxon>Bacteria</taxon>
        <taxon>Bacillati</taxon>
        <taxon>Actinomycetota</taxon>
        <taxon>Actinomycetes</taxon>
        <taxon>Propionibacteriales</taxon>
        <taxon>Kribbellaceae</taxon>
        <taxon>Kribbella</taxon>
    </lineage>
</organism>
<dbReference type="InterPro" id="IPR029058">
    <property type="entry name" value="AB_hydrolase_fold"/>
</dbReference>
<dbReference type="Pfam" id="PF12697">
    <property type="entry name" value="Abhydrolase_6"/>
    <property type="match status" value="1"/>
</dbReference>
<dbReference type="GO" id="GO:0016787">
    <property type="term" value="F:hydrolase activity"/>
    <property type="evidence" value="ECO:0007669"/>
    <property type="project" value="UniProtKB-KW"/>
</dbReference>
<feature type="region of interest" description="Disordered" evidence="1">
    <location>
        <begin position="291"/>
        <end position="336"/>
    </location>
</feature>